<dbReference type="Pfam" id="PF10282">
    <property type="entry name" value="Lactonase"/>
    <property type="match status" value="1"/>
</dbReference>
<dbReference type="InterPro" id="IPR050282">
    <property type="entry name" value="Cycloisomerase_2"/>
</dbReference>
<evidence type="ECO:0000256" key="2">
    <source>
        <dbReference type="ARBA" id="ARBA00022526"/>
    </source>
</evidence>
<dbReference type="RefSeq" id="WP_282212381.1">
    <property type="nucleotide sequence ID" value="NZ_CP118247.1"/>
</dbReference>
<dbReference type="InterPro" id="IPR019405">
    <property type="entry name" value="Lactonase_7-beta_prop"/>
</dbReference>
<dbReference type="EMBL" id="CP118247">
    <property type="protein sequence ID" value="WDR06868.1"/>
    <property type="molecule type" value="Genomic_DNA"/>
</dbReference>
<reference evidence="3 4" key="1">
    <citation type="submission" date="2023-02" db="EMBL/GenBank/DDBJ databases">
        <title>Devosia chondri sp. nov., isolated from the phycosphere of marine algae.</title>
        <authorList>
            <person name="Kim J.M."/>
            <person name="Lee J.K."/>
            <person name="Choi B.J."/>
            <person name="Bayburt H."/>
            <person name="Jeon C.O."/>
        </authorList>
    </citation>
    <scope>NUCLEOTIDE SEQUENCE [LARGE SCALE GENOMIC DNA]</scope>
    <source>
        <strain evidence="3 4">G2-5</strain>
    </source>
</reference>
<keyword evidence="2" id="KW-0119">Carbohydrate metabolism</keyword>
<sequence>MSIYAFAGSLTRSMPQYGAANGVGITQFELNENTGQLVPRSVFGDIEDSSWLVTNGTSNRLYATCEITGTDQSAVAAFSIDPTTGQLSPLGSQPTQGSEVCHAALTRDERFLLVANYNGAPTKGWPDKSVAVFPLAPDGKLLPAVCIIAHSGNGPNSERQTRAHAHCIIPAPDGSHVYVADLGADRLAAYRLGDDGILTALPERDIRVPAGLGPRHIVFHPDGQQLFMVSELTPTVMRFGFDKPSDALRLEQSIPITAGRTAITQPAGIVLSPDNRHLLVSLRVSDDIIGFSIDADNGALVETGRWPCGGKTPRALAFTPSGKHVVVANQDSDNISVFAFDPQSGELRTLVHQQPTGSPMTVAFASV</sequence>
<dbReference type="InterPro" id="IPR015943">
    <property type="entry name" value="WD40/YVTN_repeat-like_dom_sf"/>
</dbReference>
<proteinExistence type="inferred from homology"/>
<dbReference type="PANTHER" id="PTHR30344">
    <property type="entry name" value="6-PHOSPHOGLUCONOLACTONASE-RELATED"/>
    <property type="match status" value="1"/>
</dbReference>
<keyword evidence="4" id="KW-1185">Reference proteome</keyword>
<comment type="similarity">
    <text evidence="1">Belongs to the cycloisomerase 2 family.</text>
</comment>
<name>A0ABY7Z0L5_9HYPH</name>
<dbReference type="Gene3D" id="2.130.10.10">
    <property type="entry name" value="YVTN repeat-like/Quinoprotein amine dehydrogenase"/>
    <property type="match status" value="1"/>
</dbReference>
<evidence type="ECO:0000313" key="3">
    <source>
        <dbReference type="EMBL" id="WDR06868.1"/>
    </source>
</evidence>
<evidence type="ECO:0000256" key="1">
    <source>
        <dbReference type="ARBA" id="ARBA00005564"/>
    </source>
</evidence>
<organism evidence="3 4">
    <name type="scientific">Devosia rhodophyticola</name>
    <dbReference type="NCBI Taxonomy" id="3026423"/>
    <lineage>
        <taxon>Bacteria</taxon>
        <taxon>Pseudomonadati</taxon>
        <taxon>Pseudomonadota</taxon>
        <taxon>Alphaproteobacteria</taxon>
        <taxon>Hyphomicrobiales</taxon>
        <taxon>Devosiaceae</taxon>
        <taxon>Devosia</taxon>
    </lineage>
</organism>
<dbReference type="PANTHER" id="PTHR30344:SF1">
    <property type="entry name" value="6-PHOSPHOGLUCONOLACTONASE"/>
    <property type="match status" value="1"/>
</dbReference>
<keyword evidence="2" id="KW-0313">Glucose metabolism</keyword>
<protein>
    <submittedName>
        <fullName evidence="3">Lactonase family protein</fullName>
    </submittedName>
</protein>
<evidence type="ECO:0000313" key="4">
    <source>
        <dbReference type="Proteomes" id="UP001222118"/>
    </source>
</evidence>
<dbReference type="Proteomes" id="UP001222118">
    <property type="component" value="Chromosome"/>
</dbReference>
<accession>A0ABY7Z0L5</accession>
<dbReference type="SUPFAM" id="SSF75011">
    <property type="entry name" value="3-carboxy-cis,cis-mucoante lactonizing enzyme"/>
    <property type="match status" value="1"/>
</dbReference>
<gene>
    <name evidence="3" type="ORF">PSQ90_05305</name>
</gene>